<name>A0A8T2MKN4_ASTMX</name>
<feature type="transmembrane region" description="Helical" evidence="6">
    <location>
        <begin position="79"/>
        <end position="99"/>
    </location>
</feature>
<comment type="caution">
    <text evidence="7">The sequence shown here is derived from an EMBL/GenBank/DDBJ whole genome shotgun (WGS) entry which is preliminary data.</text>
</comment>
<protein>
    <submittedName>
        <fullName evidence="7">Membrane-spanning 4-domains subfamily A member 6A-like</fullName>
    </submittedName>
</protein>
<evidence type="ECO:0000256" key="4">
    <source>
        <dbReference type="ARBA" id="ARBA00022989"/>
    </source>
</evidence>
<feature type="transmembrane region" description="Helical" evidence="6">
    <location>
        <begin position="111"/>
        <end position="130"/>
    </location>
</feature>
<dbReference type="GO" id="GO:0016020">
    <property type="term" value="C:membrane"/>
    <property type="evidence" value="ECO:0007669"/>
    <property type="project" value="UniProtKB-SubCell"/>
</dbReference>
<dbReference type="PANTHER" id="PTHR23320:SF125">
    <property type="entry name" value="TRANSMEMBRANE PROTEIN 176L.1-RELATED"/>
    <property type="match status" value="1"/>
</dbReference>
<dbReference type="OrthoDB" id="8951938at2759"/>
<evidence type="ECO:0000313" key="7">
    <source>
        <dbReference type="EMBL" id="KAG9283714.1"/>
    </source>
</evidence>
<evidence type="ECO:0000256" key="1">
    <source>
        <dbReference type="ARBA" id="ARBA00004141"/>
    </source>
</evidence>
<sequence>MSMTVCNSKAVNMFTLTPNPKSIYPLLCQLLCCRSFYSVFGSLKQHMASFQTVLGTLQIMVGLVNVGYGVFILYLGSMIWSTCIWLGAVFFASGILCVIADKFPSPCMVNLAVLGNVLSFGLSINAIVVYSTDLAQLPRAFSCALPGDSYGYRYRYYGTTLIPTTIDDRVANCERYKHMLDFSLGGLDVMMILLGGLQLCLTFSSCLLGLKALCMKMKEEQTEDPELYKPLIKKALPSPVC</sequence>
<accession>A0A8T2MKN4</accession>
<dbReference type="PANTHER" id="PTHR23320">
    <property type="entry name" value="MEMBRANE-SPANNING 4-DOMAINS SUBFAMILY A MS4A -RELATED"/>
    <property type="match status" value="1"/>
</dbReference>
<dbReference type="AlphaFoldDB" id="A0A8T2MKN4"/>
<dbReference type="Proteomes" id="UP000752171">
    <property type="component" value="Unassembled WGS sequence"/>
</dbReference>
<evidence type="ECO:0000313" key="8">
    <source>
        <dbReference type="Proteomes" id="UP000752171"/>
    </source>
</evidence>
<evidence type="ECO:0000256" key="5">
    <source>
        <dbReference type="ARBA" id="ARBA00023136"/>
    </source>
</evidence>
<feature type="transmembrane region" description="Helical" evidence="6">
    <location>
        <begin position="189"/>
        <end position="210"/>
    </location>
</feature>
<evidence type="ECO:0000256" key="2">
    <source>
        <dbReference type="ARBA" id="ARBA00009565"/>
    </source>
</evidence>
<dbReference type="EMBL" id="JAICCE010000001">
    <property type="protein sequence ID" value="KAG9283714.1"/>
    <property type="molecule type" value="Genomic_DNA"/>
</dbReference>
<comment type="subcellular location">
    <subcellularLocation>
        <location evidence="1">Membrane</location>
        <topology evidence="1">Multi-pass membrane protein</topology>
    </subcellularLocation>
</comment>
<reference evidence="7 8" key="1">
    <citation type="submission" date="2021-07" db="EMBL/GenBank/DDBJ databases">
        <authorList>
            <person name="Imarazene B."/>
            <person name="Zahm M."/>
            <person name="Klopp C."/>
            <person name="Cabau C."/>
            <person name="Beille S."/>
            <person name="Jouanno E."/>
            <person name="Castinel A."/>
            <person name="Lluch J."/>
            <person name="Gil L."/>
            <person name="Kuchtly C."/>
            <person name="Lopez Roques C."/>
            <person name="Donnadieu C."/>
            <person name="Parrinello H."/>
            <person name="Journot L."/>
            <person name="Du K."/>
            <person name="Schartl M."/>
            <person name="Retaux S."/>
            <person name="Guiguen Y."/>
        </authorList>
    </citation>
    <scope>NUCLEOTIDE SEQUENCE [LARGE SCALE GENOMIC DNA]</scope>
    <source>
        <strain evidence="7">Pach_M1</strain>
        <tissue evidence="7">Testis</tissue>
    </source>
</reference>
<proteinExistence type="inferred from homology"/>
<comment type="similarity">
    <text evidence="2">Belongs to the MS4A family.</text>
</comment>
<dbReference type="InterPro" id="IPR007237">
    <property type="entry name" value="CD20-like"/>
</dbReference>
<dbReference type="Pfam" id="PF04103">
    <property type="entry name" value="CD20"/>
    <property type="match status" value="1"/>
</dbReference>
<keyword evidence="4 6" id="KW-1133">Transmembrane helix</keyword>
<gene>
    <name evidence="7" type="ORF">AMEX_G2512</name>
</gene>
<dbReference type="InterPro" id="IPR030417">
    <property type="entry name" value="MS4A"/>
</dbReference>
<keyword evidence="3 6" id="KW-0812">Transmembrane</keyword>
<evidence type="ECO:0000256" key="6">
    <source>
        <dbReference type="SAM" id="Phobius"/>
    </source>
</evidence>
<evidence type="ECO:0000256" key="3">
    <source>
        <dbReference type="ARBA" id="ARBA00022692"/>
    </source>
</evidence>
<keyword evidence="5 6" id="KW-0472">Membrane</keyword>
<feature type="transmembrane region" description="Helical" evidence="6">
    <location>
        <begin position="52"/>
        <end position="73"/>
    </location>
</feature>
<organism evidence="7 8">
    <name type="scientific">Astyanax mexicanus</name>
    <name type="common">Blind cave fish</name>
    <name type="synonym">Astyanax fasciatus mexicanus</name>
    <dbReference type="NCBI Taxonomy" id="7994"/>
    <lineage>
        <taxon>Eukaryota</taxon>
        <taxon>Metazoa</taxon>
        <taxon>Chordata</taxon>
        <taxon>Craniata</taxon>
        <taxon>Vertebrata</taxon>
        <taxon>Euteleostomi</taxon>
        <taxon>Actinopterygii</taxon>
        <taxon>Neopterygii</taxon>
        <taxon>Teleostei</taxon>
        <taxon>Ostariophysi</taxon>
        <taxon>Characiformes</taxon>
        <taxon>Characoidei</taxon>
        <taxon>Acestrorhamphidae</taxon>
        <taxon>Acestrorhamphinae</taxon>
        <taxon>Astyanax</taxon>
    </lineage>
</organism>